<protein>
    <submittedName>
        <fullName evidence="4">NADPH quinone oxidoreductase</fullName>
    </submittedName>
    <submittedName>
        <fullName evidence="5">Quinone family NAD</fullName>
    </submittedName>
</protein>
<gene>
    <name evidence="4" type="ORF">MBSD_1292</name>
    <name evidence="5" type="ORF">MBSD_n0962</name>
</gene>
<dbReference type="GO" id="GO:0003955">
    <property type="term" value="F:NAD(P)H dehydrogenase (quinone) activity"/>
    <property type="evidence" value="ECO:0007669"/>
    <property type="project" value="TreeGrafter"/>
</dbReference>
<keyword evidence="6" id="KW-1185">Reference proteome</keyword>
<keyword evidence="2" id="KW-0560">Oxidoreductase</keyword>
<evidence type="ECO:0000313" key="6">
    <source>
        <dbReference type="Proteomes" id="UP000253740"/>
    </source>
</evidence>
<organism evidence="5">
    <name type="scientific">Mizugakiibacter sediminis</name>
    <dbReference type="NCBI Taxonomy" id="1475481"/>
    <lineage>
        <taxon>Bacteria</taxon>
        <taxon>Pseudomonadati</taxon>
        <taxon>Pseudomonadota</taxon>
        <taxon>Gammaproteobacteria</taxon>
        <taxon>Lysobacterales</taxon>
        <taxon>Rhodanobacteraceae</taxon>
        <taxon>Mizugakiibacter</taxon>
    </lineage>
</organism>
<proteinExistence type="inferred from homology"/>
<dbReference type="InterPro" id="IPR003680">
    <property type="entry name" value="Flavodoxin_fold"/>
</dbReference>
<dbReference type="AlphaFoldDB" id="A0A0K8QMM6"/>
<dbReference type="Pfam" id="PF02525">
    <property type="entry name" value="Flavodoxin_2"/>
    <property type="match status" value="1"/>
</dbReference>
<evidence type="ECO:0000259" key="3">
    <source>
        <dbReference type="Pfam" id="PF02525"/>
    </source>
</evidence>
<accession>A0A0K8QMM6</accession>
<dbReference type="PANTHER" id="PTHR10204">
    <property type="entry name" value="NAD P H OXIDOREDUCTASE-RELATED"/>
    <property type="match status" value="1"/>
</dbReference>
<feature type="domain" description="Flavodoxin-like fold" evidence="3">
    <location>
        <begin position="1"/>
        <end position="207"/>
    </location>
</feature>
<sequence>MRVFIVHAHPEPTSFNAAMTRAAVDALLDAGHEVAVSDLYAMGFDPVSDRRNFVTVRDPHRLKLQAEEEFASAHDGYVPKLQAEMDKLAWCDLLILQFPLWWLGMPAILKGWIDRVFAVGRAYGGGRHFARGVFAGKHALCALTIGGSAEAYSDAGMYGPLAPILFPIHHGILGFVGFTVHEPFVVHAPARIEEAARGTHLVRYREYLRAITAAPAARP</sequence>
<dbReference type="InterPro" id="IPR051545">
    <property type="entry name" value="NAD(P)H_dehydrogenase_qn"/>
</dbReference>
<dbReference type="STRING" id="1475481.GCA_000953855_00976"/>
<comment type="similarity">
    <text evidence="1">Belongs to the NAD(P)H dehydrogenase (quinone) family.</text>
</comment>
<evidence type="ECO:0000313" key="5">
    <source>
        <dbReference type="EMBL" id="GAP65672.1"/>
    </source>
</evidence>
<dbReference type="Gene3D" id="3.40.50.360">
    <property type="match status" value="1"/>
</dbReference>
<dbReference type="RefSeq" id="WP_062535642.1">
    <property type="nucleotide sequence ID" value="NZ_DF970166.1"/>
</dbReference>
<dbReference type="Proteomes" id="UP000253740">
    <property type="component" value="Unassembled WGS sequence"/>
</dbReference>
<evidence type="ECO:0000256" key="2">
    <source>
        <dbReference type="ARBA" id="ARBA00023002"/>
    </source>
</evidence>
<reference evidence="5" key="2">
    <citation type="submission" date="2015-08" db="EMBL/GenBank/DDBJ databases">
        <title>Complete DNA Sequence of Pseudomonas syringae pv. actinidiae, the Causal Agent of Kiwifruit Canker Disease.</title>
        <authorList>
            <person name="Rikkerink E.H.A."/>
            <person name="Fineran P.C."/>
        </authorList>
    </citation>
    <scope>NUCLEOTIDE SEQUENCE</scope>
    <source>
        <strain evidence="5">SkMP5</strain>
    </source>
</reference>
<dbReference type="PANTHER" id="PTHR10204:SF34">
    <property type="entry name" value="NAD(P)H DEHYDROGENASE [QUINONE] 1 ISOFORM 1"/>
    <property type="match status" value="1"/>
</dbReference>
<dbReference type="OrthoDB" id="9798454at2"/>
<reference evidence="4" key="1">
    <citation type="submission" date="2015-03" db="EMBL/GenBank/DDBJ databases">
        <title>Draft genome sequence of Mizugakiibacter sediminis skMP5.</title>
        <authorList>
            <person name="Watanabe T."/>
            <person name="Kojima H."/>
            <person name="Fukui M."/>
        </authorList>
    </citation>
    <scope>NUCLEOTIDE SEQUENCE</scope>
    <source>
        <strain evidence="4">SkMP5</strain>
    </source>
</reference>
<dbReference type="EMBL" id="DF952378">
    <property type="protein sequence ID" value="GAN44757.1"/>
    <property type="molecule type" value="Genomic_DNA"/>
</dbReference>
<dbReference type="GO" id="GO:0005829">
    <property type="term" value="C:cytosol"/>
    <property type="evidence" value="ECO:0007669"/>
    <property type="project" value="TreeGrafter"/>
</dbReference>
<evidence type="ECO:0000256" key="1">
    <source>
        <dbReference type="ARBA" id="ARBA00006252"/>
    </source>
</evidence>
<dbReference type="InterPro" id="IPR029039">
    <property type="entry name" value="Flavoprotein-like_sf"/>
</dbReference>
<dbReference type="EMBL" id="DF970166">
    <property type="protein sequence ID" value="GAP65672.1"/>
    <property type="molecule type" value="Genomic_DNA"/>
</dbReference>
<name>A0A0K8QMM6_9GAMM</name>
<evidence type="ECO:0000313" key="4">
    <source>
        <dbReference type="EMBL" id="GAN44757.1"/>
    </source>
</evidence>
<dbReference type="SUPFAM" id="SSF52218">
    <property type="entry name" value="Flavoproteins"/>
    <property type="match status" value="1"/>
</dbReference>
<dbReference type="HOGENOM" id="CLU_058643_2_1_6"/>